<organism evidence="2 3">
    <name type="scientific">Mycena metata</name>
    <dbReference type="NCBI Taxonomy" id="1033252"/>
    <lineage>
        <taxon>Eukaryota</taxon>
        <taxon>Fungi</taxon>
        <taxon>Dikarya</taxon>
        <taxon>Basidiomycota</taxon>
        <taxon>Agaricomycotina</taxon>
        <taxon>Agaricomycetes</taxon>
        <taxon>Agaricomycetidae</taxon>
        <taxon>Agaricales</taxon>
        <taxon>Marasmiineae</taxon>
        <taxon>Mycenaceae</taxon>
        <taxon>Mycena</taxon>
    </lineage>
</organism>
<feature type="chain" id="PRO_5041999036" evidence="1">
    <location>
        <begin position="18"/>
        <end position="203"/>
    </location>
</feature>
<comment type="caution">
    <text evidence="2">The sequence shown here is derived from an EMBL/GenBank/DDBJ whole genome shotgun (WGS) entry which is preliminary data.</text>
</comment>
<reference evidence="2" key="1">
    <citation type="submission" date="2023-03" db="EMBL/GenBank/DDBJ databases">
        <title>Massive genome expansion in bonnet fungi (Mycena s.s.) driven by repeated elements and novel gene families across ecological guilds.</title>
        <authorList>
            <consortium name="Lawrence Berkeley National Laboratory"/>
            <person name="Harder C.B."/>
            <person name="Miyauchi S."/>
            <person name="Viragh M."/>
            <person name="Kuo A."/>
            <person name="Thoen E."/>
            <person name="Andreopoulos B."/>
            <person name="Lu D."/>
            <person name="Skrede I."/>
            <person name="Drula E."/>
            <person name="Henrissat B."/>
            <person name="Morin E."/>
            <person name="Kohler A."/>
            <person name="Barry K."/>
            <person name="LaButti K."/>
            <person name="Morin E."/>
            <person name="Salamov A."/>
            <person name="Lipzen A."/>
            <person name="Mereny Z."/>
            <person name="Hegedus B."/>
            <person name="Baldrian P."/>
            <person name="Stursova M."/>
            <person name="Weitz H."/>
            <person name="Taylor A."/>
            <person name="Grigoriev I.V."/>
            <person name="Nagy L.G."/>
            <person name="Martin F."/>
            <person name="Kauserud H."/>
        </authorList>
    </citation>
    <scope>NUCLEOTIDE SEQUENCE</scope>
    <source>
        <strain evidence="2">CBHHK182m</strain>
    </source>
</reference>
<dbReference type="Proteomes" id="UP001215598">
    <property type="component" value="Unassembled WGS sequence"/>
</dbReference>
<dbReference type="AlphaFoldDB" id="A0AAD7NFP6"/>
<feature type="signal peptide" evidence="1">
    <location>
        <begin position="1"/>
        <end position="17"/>
    </location>
</feature>
<proteinExistence type="predicted"/>
<dbReference type="EMBL" id="JARKIB010000042">
    <property type="protein sequence ID" value="KAJ7758273.1"/>
    <property type="molecule type" value="Genomic_DNA"/>
</dbReference>
<keyword evidence="1" id="KW-0732">Signal</keyword>
<accession>A0AAD7NFP6</accession>
<keyword evidence="3" id="KW-1185">Reference proteome</keyword>
<evidence type="ECO:0000313" key="3">
    <source>
        <dbReference type="Proteomes" id="UP001215598"/>
    </source>
</evidence>
<evidence type="ECO:0000313" key="2">
    <source>
        <dbReference type="EMBL" id="KAJ7758273.1"/>
    </source>
</evidence>
<name>A0AAD7NFP6_9AGAR</name>
<evidence type="ECO:0000256" key="1">
    <source>
        <dbReference type="SAM" id="SignalP"/>
    </source>
</evidence>
<sequence length="203" mass="22837">MFYFYCFCTCLVVYGYADNPSAFSPWLNAASFKPTRLLGVAFYVLLWNSLPPQGYAYVFCALETTLCAACWMVYHSDATLLSGLRSSALNSIHHMSYVFGLSSRNPYKEKANQPALSADYLGGGRTTFDGSALRKYINDLNSTVVWDRSKYTFELQCNKSDVQDVLSRHSDCVSATVPINEMSEDLARHELALLIQVRRSLLQ</sequence>
<gene>
    <name evidence="2" type="ORF">B0H16DRAFT_1821546</name>
</gene>
<protein>
    <submittedName>
        <fullName evidence="2">Uncharacterized protein</fullName>
    </submittedName>
</protein>